<comment type="caution">
    <text evidence="2">The sequence shown here is derived from an EMBL/GenBank/DDBJ whole genome shotgun (WGS) entry which is preliminary data.</text>
</comment>
<dbReference type="Proteomes" id="UP001066276">
    <property type="component" value="Chromosome 11"/>
</dbReference>
<organism evidence="2 3">
    <name type="scientific">Pleurodeles waltl</name>
    <name type="common">Iberian ribbed newt</name>
    <dbReference type="NCBI Taxonomy" id="8319"/>
    <lineage>
        <taxon>Eukaryota</taxon>
        <taxon>Metazoa</taxon>
        <taxon>Chordata</taxon>
        <taxon>Craniata</taxon>
        <taxon>Vertebrata</taxon>
        <taxon>Euteleostomi</taxon>
        <taxon>Amphibia</taxon>
        <taxon>Batrachia</taxon>
        <taxon>Caudata</taxon>
        <taxon>Salamandroidea</taxon>
        <taxon>Salamandridae</taxon>
        <taxon>Pleurodelinae</taxon>
        <taxon>Pleurodeles</taxon>
    </lineage>
</organism>
<evidence type="ECO:0000256" key="1">
    <source>
        <dbReference type="SAM" id="MobiDB-lite"/>
    </source>
</evidence>
<gene>
    <name evidence="2" type="ORF">NDU88_006974</name>
</gene>
<feature type="compositionally biased region" description="Basic and acidic residues" evidence="1">
    <location>
        <begin position="14"/>
        <end position="31"/>
    </location>
</feature>
<reference evidence="2" key="1">
    <citation type="journal article" date="2022" name="bioRxiv">
        <title>Sequencing and chromosome-scale assembly of the giantPleurodeles waltlgenome.</title>
        <authorList>
            <person name="Brown T."/>
            <person name="Elewa A."/>
            <person name="Iarovenko S."/>
            <person name="Subramanian E."/>
            <person name="Araus A.J."/>
            <person name="Petzold A."/>
            <person name="Susuki M."/>
            <person name="Suzuki K.-i.T."/>
            <person name="Hayashi T."/>
            <person name="Toyoda A."/>
            <person name="Oliveira C."/>
            <person name="Osipova E."/>
            <person name="Leigh N.D."/>
            <person name="Simon A."/>
            <person name="Yun M.H."/>
        </authorList>
    </citation>
    <scope>NUCLEOTIDE SEQUENCE</scope>
    <source>
        <strain evidence="2">20211129_DDA</strain>
        <tissue evidence="2">Liver</tissue>
    </source>
</reference>
<evidence type="ECO:0000313" key="2">
    <source>
        <dbReference type="EMBL" id="KAJ1093885.1"/>
    </source>
</evidence>
<feature type="region of interest" description="Disordered" evidence="1">
    <location>
        <begin position="50"/>
        <end position="69"/>
    </location>
</feature>
<feature type="region of interest" description="Disordered" evidence="1">
    <location>
        <begin position="1"/>
        <end position="31"/>
    </location>
</feature>
<evidence type="ECO:0000313" key="3">
    <source>
        <dbReference type="Proteomes" id="UP001066276"/>
    </source>
</evidence>
<proteinExistence type="predicted"/>
<sequence length="69" mass="7476">MASRVKGVGWVPRNSREELGHGGGRDMRLPPEDLLRPQLRAQDVLNGIGATGGGVPQYPQKMPCPPEML</sequence>
<name>A0AAV7LQQ4_PLEWA</name>
<accession>A0AAV7LQQ4</accession>
<keyword evidence="3" id="KW-1185">Reference proteome</keyword>
<dbReference type="AlphaFoldDB" id="A0AAV7LQQ4"/>
<protein>
    <submittedName>
        <fullName evidence="2">Uncharacterized protein</fullName>
    </submittedName>
</protein>
<dbReference type="EMBL" id="JANPWB010000015">
    <property type="protein sequence ID" value="KAJ1093885.1"/>
    <property type="molecule type" value="Genomic_DNA"/>
</dbReference>